<protein>
    <recommendedName>
        <fullName evidence="5">Receptor ligand binding region domain-containing protein</fullName>
    </recommendedName>
</protein>
<evidence type="ECO:0000259" key="5">
    <source>
        <dbReference type="Pfam" id="PF01094"/>
    </source>
</evidence>
<feature type="non-terminal residue" evidence="6">
    <location>
        <position position="136"/>
    </location>
</feature>
<dbReference type="EMBL" id="JBJQND010000005">
    <property type="protein sequence ID" value="KAL3875929.1"/>
    <property type="molecule type" value="Genomic_DNA"/>
</dbReference>
<keyword evidence="7" id="KW-1185">Reference proteome</keyword>
<evidence type="ECO:0000256" key="3">
    <source>
        <dbReference type="ARBA" id="ARBA00022989"/>
    </source>
</evidence>
<dbReference type="AlphaFoldDB" id="A0ABD3WPL9"/>
<accession>A0ABD3WPL9</accession>
<dbReference type="InterPro" id="IPR028082">
    <property type="entry name" value="Peripla_BP_I"/>
</dbReference>
<comment type="caution">
    <text evidence="6">The sequence shown here is derived from an EMBL/GenBank/DDBJ whole genome shotgun (WGS) entry which is preliminary data.</text>
</comment>
<evidence type="ECO:0000256" key="4">
    <source>
        <dbReference type="ARBA" id="ARBA00023136"/>
    </source>
</evidence>
<reference evidence="6 7" key="1">
    <citation type="submission" date="2024-11" db="EMBL/GenBank/DDBJ databases">
        <title>Chromosome-level genome assembly of the freshwater bivalve Anodonta woodiana.</title>
        <authorList>
            <person name="Chen X."/>
        </authorList>
    </citation>
    <scope>NUCLEOTIDE SEQUENCE [LARGE SCALE GENOMIC DNA]</scope>
    <source>
        <strain evidence="6">MN2024</strain>
        <tissue evidence="6">Gills</tissue>
    </source>
</reference>
<gene>
    <name evidence="6" type="ORF">ACJMK2_033833</name>
</gene>
<dbReference type="Proteomes" id="UP001634394">
    <property type="component" value="Unassembled WGS sequence"/>
</dbReference>
<dbReference type="Pfam" id="PF01094">
    <property type="entry name" value="ANF_receptor"/>
    <property type="match status" value="1"/>
</dbReference>
<keyword evidence="4" id="KW-0472">Membrane</keyword>
<feature type="non-terminal residue" evidence="6">
    <location>
        <position position="1"/>
    </location>
</feature>
<feature type="domain" description="Receptor ligand binding region" evidence="5">
    <location>
        <begin position="5"/>
        <end position="78"/>
    </location>
</feature>
<evidence type="ECO:0000313" key="7">
    <source>
        <dbReference type="Proteomes" id="UP001634394"/>
    </source>
</evidence>
<proteinExistence type="predicted"/>
<sequence>CNSTSYKVPIYAAYLYDSVMVYAKALNQTLAEGIDIHDGFRIIQKIRSITYKSVLGYEIFVDDQGDSEGNYTLLALKKQGLTLPRLQRVGNFTMVIGDYSNGIPDLYVDGIEWALGEPPPDEPRCGFNNEKCTQQL</sequence>
<keyword evidence="2" id="KW-0812">Transmembrane</keyword>
<dbReference type="SUPFAM" id="SSF53822">
    <property type="entry name" value="Periplasmic binding protein-like I"/>
    <property type="match status" value="1"/>
</dbReference>
<evidence type="ECO:0000256" key="1">
    <source>
        <dbReference type="ARBA" id="ARBA00004370"/>
    </source>
</evidence>
<organism evidence="6 7">
    <name type="scientific">Sinanodonta woodiana</name>
    <name type="common">Chinese pond mussel</name>
    <name type="synonym">Anodonta woodiana</name>
    <dbReference type="NCBI Taxonomy" id="1069815"/>
    <lineage>
        <taxon>Eukaryota</taxon>
        <taxon>Metazoa</taxon>
        <taxon>Spiralia</taxon>
        <taxon>Lophotrochozoa</taxon>
        <taxon>Mollusca</taxon>
        <taxon>Bivalvia</taxon>
        <taxon>Autobranchia</taxon>
        <taxon>Heteroconchia</taxon>
        <taxon>Palaeoheterodonta</taxon>
        <taxon>Unionida</taxon>
        <taxon>Unionoidea</taxon>
        <taxon>Unionidae</taxon>
        <taxon>Unioninae</taxon>
        <taxon>Sinanodonta</taxon>
    </lineage>
</organism>
<evidence type="ECO:0000256" key="2">
    <source>
        <dbReference type="ARBA" id="ARBA00022692"/>
    </source>
</evidence>
<keyword evidence="3" id="KW-1133">Transmembrane helix</keyword>
<evidence type="ECO:0000313" key="6">
    <source>
        <dbReference type="EMBL" id="KAL3875929.1"/>
    </source>
</evidence>
<dbReference type="Gene3D" id="3.40.50.2300">
    <property type="match status" value="1"/>
</dbReference>
<dbReference type="GO" id="GO:0016020">
    <property type="term" value="C:membrane"/>
    <property type="evidence" value="ECO:0007669"/>
    <property type="project" value="UniProtKB-SubCell"/>
</dbReference>
<dbReference type="InterPro" id="IPR001828">
    <property type="entry name" value="ANF_lig-bd_rcpt"/>
</dbReference>
<comment type="subcellular location">
    <subcellularLocation>
        <location evidence="1">Membrane</location>
    </subcellularLocation>
</comment>
<name>A0ABD3WPL9_SINWO</name>